<evidence type="ECO:0000256" key="1">
    <source>
        <dbReference type="ARBA" id="ARBA00004442"/>
    </source>
</evidence>
<keyword evidence="7" id="KW-0998">Cell outer membrane</keyword>
<keyword evidence="11" id="KW-1185">Reference proteome</keyword>
<comment type="caution">
    <text evidence="10">The sequence shown here is derived from an EMBL/GenBank/DDBJ whole genome shotgun (WGS) entry which is preliminary data.</text>
</comment>
<feature type="signal peptide" evidence="9">
    <location>
        <begin position="1"/>
        <end position="25"/>
    </location>
</feature>
<evidence type="ECO:0000256" key="9">
    <source>
        <dbReference type="SAM" id="SignalP"/>
    </source>
</evidence>
<evidence type="ECO:0000313" key="10">
    <source>
        <dbReference type="EMBL" id="MEC3861181.1"/>
    </source>
</evidence>
<dbReference type="InterPro" id="IPR003423">
    <property type="entry name" value="OMP_efflux"/>
</dbReference>
<keyword evidence="5" id="KW-0812">Transmembrane</keyword>
<keyword evidence="8" id="KW-0175">Coiled coil</keyword>
<evidence type="ECO:0000256" key="4">
    <source>
        <dbReference type="ARBA" id="ARBA00022452"/>
    </source>
</evidence>
<sequence>MIANRIGKGALRGTLVAGIAALALAAPLKAETLGDALASAYNHSGLLEQNRALLRAADEDVAVAVAAVRPVLNWSASVERQFGKSHVGGTVTGSASDEASVGISAELTLYDYGRNQLAIDVAKETVLATREALISIEQRVLLRAVNAFMEVRRASETVALRESNVRLITEELRAARDRFDVGEVTRTDVALAEARLAAARSNLAVAQGNLDIARAEYAAAIGHKPGHVTPPSRLPKLPPQAQAETVAVRSHPDMVAAQRQVTVADLNVKRAELAIKPTVSLTGRLGVTRDLDTGNWTDGGTITLGASGPIYQGGRLNALRRQAIARGDAQRGNLHVVRQTIRQDVANAYARLTVANAARQASERQIRAATVAFNGVREEATLGARTTLDVLNAEQELLDARANQISAVVDEYIAAYTVLAAMGMLTASDLKLGVQQYDPAAYYNLVKNAPATRSKQGKSLDRVLQSIGKY</sequence>
<proteinExistence type="inferred from homology"/>
<dbReference type="Gene3D" id="1.20.1600.10">
    <property type="entry name" value="Outer membrane efflux proteins (OEP)"/>
    <property type="match status" value="1"/>
</dbReference>
<dbReference type="RefSeq" id="WP_326296896.1">
    <property type="nucleotide sequence ID" value="NZ_JAYLLH010000008.1"/>
</dbReference>
<evidence type="ECO:0000256" key="6">
    <source>
        <dbReference type="ARBA" id="ARBA00023136"/>
    </source>
</evidence>
<feature type="chain" id="PRO_5046512204" evidence="9">
    <location>
        <begin position="26"/>
        <end position="470"/>
    </location>
</feature>
<accession>A0ABU6HFN9</accession>
<dbReference type="InterPro" id="IPR051906">
    <property type="entry name" value="TolC-like"/>
</dbReference>
<comment type="subcellular location">
    <subcellularLocation>
        <location evidence="1">Cell outer membrane</location>
    </subcellularLocation>
</comment>
<organism evidence="10 11">
    <name type="scientific">Mesobacterium hydrothermale</name>
    <dbReference type="NCBI Taxonomy" id="3111907"/>
    <lineage>
        <taxon>Bacteria</taxon>
        <taxon>Pseudomonadati</taxon>
        <taxon>Pseudomonadota</taxon>
        <taxon>Alphaproteobacteria</taxon>
        <taxon>Rhodobacterales</taxon>
        <taxon>Roseobacteraceae</taxon>
        <taxon>Mesobacterium</taxon>
    </lineage>
</organism>
<reference evidence="10 11" key="1">
    <citation type="submission" date="2024-01" db="EMBL/GenBank/DDBJ databases">
        <title>Mesobacterium rodlantinim sp. nov., isolated from shallow sea hydrothermal systems off Kueishantao Island.</title>
        <authorList>
            <person name="Su Z."/>
            <person name="Tang K."/>
        </authorList>
    </citation>
    <scope>NUCLEOTIDE SEQUENCE [LARGE SCALE GENOMIC DNA]</scope>
    <source>
        <strain evidence="10 11">TK19101</strain>
    </source>
</reference>
<dbReference type="SUPFAM" id="SSF56954">
    <property type="entry name" value="Outer membrane efflux proteins (OEP)"/>
    <property type="match status" value="1"/>
</dbReference>
<evidence type="ECO:0000256" key="3">
    <source>
        <dbReference type="ARBA" id="ARBA00022448"/>
    </source>
</evidence>
<dbReference type="NCBIfam" id="TIGR01844">
    <property type="entry name" value="type_I_sec_TolC"/>
    <property type="match status" value="1"/>
</dbReference>
<dbReference type="EMBL" id="JAYLLH010000008">
    <property type="protein sequence ID" value="MEC3861181.1"/>
    <property type="molecule type" value="Genomic_DNA"/>
</dbReference>
<comment type="similarity">
    <text evidence="2">Belongs to the outer membrane factor (OMF) (TC 1.B.17) family.</text>
</comment>
<evidence type="ECO:0000256" key="5">
    <source>
        <dbReference type="ARBA" id="ARBA00022692"/>
    </source>
</evidence>
<keyword evidence="6" id="KW-0472">Membrane</keyword>
<evidence type="ECO:0000256" key="8">
    <source>
        <dbReference type="SAM" id="Coils"/>
    </source>
</evidence>
<protein>
    <submittedName>
        <fullName evidence="10">TolC family outer membrane protein</fullName>
    </submittedName>
</protein>
<dbReference type="Proteomes" id="UP001348149">
    <property type="component" value="Unassembled WGS sequence"/>
</dbReference>
<dbReference type="PANTHER" id="PTHR30026">
    <property type="entry name" value="OUTER MEMBRANE PROTEIN TOLC"/>
    <property type="match status" value="1"/>
</dbReference>
<evidence type="ECO:0000256" key="2">
    <source>
        <dbReference type="ARBA" id="ARBA00007613"/>
    </source>
</evidence>
<keyword evidence="9" id="KW-0732">Signal</keyword>
<feature type="coiled-coil region" evidence="8">
    <location>
        <begin position="189"/>
        <end position="216"/>
    </location>
</feature>
<dbReference type="PANTHER" id="PTHR30026:SF22">
    <property type="entry name" value="OUTER MEMBRANE EFFLUX PROTEIN"/>
    <property type="match status" value="1"/>
</dbReference>
<dbReference type="Pfam" id="PF02321">
    <property type="entry name" value="OEP"/>
    <property type="match status" value="2"/>
</dbReference>
<gene>
    <name evidence="10" type="ORF">VK792_07785</name>
</gene>
<keyword evidence="3" id="KW-0813">Transport</keyword>
<evidence type="ECO:0000256" key="7">
    <source>
        <dbReference type="ARBA" id="ARBA00023237"/>
    </source>
</evidence>
<name>A0ABU6HFN9_9RHOB</name>
<keyword evidence="4" id="KW-1134">Transmembrane beta strand</keyword>
<evidence type="ECO:0000313" key="11">
    <source>
        <dbReference type="Proteomes" id="UP001348149"/>
    </source>
</evidence>
<dbReference type="InterPro" id="IPR010130">
    <property type="entry name" value="T1SS_OMP_TolC"/>
</dbReference>